<evidence type="ECO:0000313" key="2">
    <source>
        <dbReference type="EMBL" id="CAB4620514.1"/>
    </source>
</evidence>
<organism evidence="2">
    <name type="scientific">freshwater metagenome</name>
    <dbReference type="NCBI Taxonomy" id="449393"/>
    <lineage>
        <taxon>unclassified sequences</taxon>
        <taxon>metagenomes</taxon>
        <taxon>ecological metagenomes</taxon>
    </lineage>
</organism>
<reference evidence="2" key="1">
    <citation type="submission" date="2020-05" db="EMBL/GenBank/DDBJ databases">
        <authorList>
            <person name="Chiriac C."/>
            <person name="Salcher M."/>
            <person name="Ghai R."/>
            <person name="Kavagutti S V."/>
        </authorList>
    </citation>
    <scope>NUCLEOTIDE SEQUENCE</scope>
</reference>
<protein>
    <submittedName>
        <fullName evidence="2">Unannotated protein</fullName>
    </submittedName>
</protein>
<feature type="compositionally biased region" description="Basic and acidic residues" evidence="1">
    <location>
        <begin position="31"/>
        <end position="41"/>
    </location>
</feature>
<accession>A0A6J6IB19</accession>
<dbReference type="AlphaFoldDB" id="A0A6J6IB19"/>
<sequence>MVGNEVPVGNVEHCREKPAGEVVTLGNIADKGGDDQDDGKKSGKRRQKTAAAAIPKRAQRHSSRTTVLVEKEAGNQKS</sequence>
<gene>
    <name evidence="2" type="ORF">UFOPK1827_01954</name>
</gene>
<proteinExistence type="predicted"/>
<feature type="region of interest" description="Disordered" evidence="1">
    <location>
        <begin position="24"/>
        <end position="78"/>
    </location>
</feature>
<evidence type="ECO:0000256" key="1">
    <source>
        <dbReference type="SAM" id="MobiDB-lite"/>
    </source>
</evidence>
<name>A0A6J6IB19_9ZZZZ</name>
<dbReference type="EMBL" id="CAEZUO010000154">
    <property type="protein sequence ID" value="CAB4620514.1"/>
    <property type="molecule type" value="Genomic_DNA"/>
</dbReference>
<feature type="compositionally biased region" description="Basic and acidic residues" evidence="1">
    <location>
        <begin position="69"/>
        <end position="78"/>
    </location>
</feature>